<protein>
    <submittedName>
        <fullName evidence="2">Type IV toxin-antitoxin system AbiEi family antitoxin</fullName>
    </submittedName>
</protein>
<proteinExistence type="predicted"/>
<dbReference type="Pfam" id="PF11459">
    <property type="entry name" value="AbiEi_3"/>
    <property type="match status" value="1"/>
</dbReference>
<evidence type="ECO:0000313" key="2">
    <source>
        <dbReference type="EMBL" id="UVW35724.1"/>
    </source>
</evidence>
<dbReference type="EMBL" id="CP103416">
    <property type="protein sequence ID" value="UVW35724.1"/>
    <property type="molecule type" value="Genomic_DNA"/>
</dbReference>
<organism evidence="2 3">
    <name type="scientific">SAR92 clade bacterium H455</name>
    <dbReference type="NCBI Taxonomy" id="2974818"/>
    <lineage>
        <taxon>Bacteria</taxon>
        <taxon>Pseudomonadati</taxon>
        <taxon>Pseudomonadota</taxon>
        <taxon>Gammaproteobacteria</taxon>
        <taxon>Cellvibrionales</taxon>
        <taxon>Porticoccaceae</taxon>
        <taxon>SAR92 clade</taxon>
    </lineage>
</organism>
<feature type="domain" description="Transcriptional regulator AbiEi antitoxin N-terminal" evidence="1">
    <location>
        <begin position="6"/>
        <end position="97"/>
    </location>
</feature>
<name>A0ABY5TPH9_9GAMM</name>
<dbReference type="InterPro" id="IPR033455">
    <property type="entry name" value="AbiEi_3_N"/>
</dbReference>
<dbReference type="Proteomes" id="UP001059934">
    <property type="component" value="Chromosome"/>
</dbReference>
<evidence type="ECO:0000313" key="3">
    <source>
        <dbReference type="Proteomes" id="UP001059934"/>
    </source>
</evidence>
<accession>A0ABY5TPH9</accession>
<evidence type="ECO:0000259" key="1">
    <source>
        <dbReference type="Pfam" id="PF17194"/>
    </source>
</evidence>
<dbReference type="InterPro" id="IPR021561">
    <property type="entry name" value="AbiEi_3"/>
</dbReference>
<gene>
    <name evidence="2" type="ORF">NYF23_03700</name>
</gene>
<keyword evidence="3" id="KW-1185">Reference proteome</keyword>
<reference evidence="2" key="1">
    <citation type="submission" date="2022-08" db="EMBL/GenBank/DDBJ databases">
        <title>Catabolic pathway analysis in culturable SAR92 clade bacteria reveals their overlooked roles in DMSP degradation in coastal seas.</title>
        <authorList>
            <person name="He X."/>
            <person name="Zhang X."/>
            <person name="Zhang Y."/>
        </authorList>
    </citation>
    <scope>NUCLEOTIDE SEQUENCE</scope>
    <source>
        <strain evidence="2">H455</strain>
    </source>
</reference>
<dbReference type="Pfam" id="PF17194">
    <property type="entry name" value="AbiEi_3_N"/>
    <property type="match status" value="1"/>
</dbReference>
<sequence>MTTNNERKLNILLDSYKYGAVCLASWLEKKGISRDLQQYYCKSGWLEPVGRGAFKRPNDVIGWQEALQALVEQANLNVHVGAITALAQQGAGHYVRLGKEKVYLFSPLGVSLPAWFKNYDWGVDIEHVRTGFLPDKVALGLALSMKLDSANGLSSRMYSDSERAVLECLYLAPKRQDLVECYQVMEGLVNLRPKIVQGLLEACSSIKVKRMFLYMAEKANQQWLHYVDLSKVTLGKGDRSIVKNGVYIARYKITVPTELGAL</sequence>